<evidence type="ECO:0000259" key="9">
    <source>
        <dbReference type="PROSITE" id="PS50164"/>
    </source>
</evidence>
<sequence length="599" mass="67172">MFNKDKVEPKLKEVPEKPGVYIMKDAFGNIIYVGKAVILKRRVTQYFRSSPKPVKVQAMVDNVDSFEYVVTLTEADALVLESTLIKKHMPRYNILLKDDKGQAAYIRMDLRDKFPNMEVTRHPKRDGAKYYGPFGAAMTAKNMVSVIKSVYGVRTCTRAMRAKRECLYRHIGLCLAPCTGKVSREDYMKAVSGAIDFLSGRDDSAEKALAEKMKDAAEAEDFERAIRYRELLADIKRMKERTLADLDVEDSDYFGYVTDGLRSAVSVMPVRGNKLLPAGSFPSADAGEDGEALASFIMQYYENAPVPVSVFVNVPVAEEALEKCLAERRGGPVHIRVPQRGIRRDLVRTAEENARECMEKAADKELRERERTFGACDMLCERLGLKSARRIECYDISHISGTDKVASGVCFINGAKAASEYRKYRIKTVEGNDDFHCMAEVLTRRLAHAKAGDEKFAELPDLIVIDGGKGQLHAAYAVMKEAGFDIPMVGLAKREEEIFTTHSPDPVLLSRDSAALKLLQRVRDEAHRFAITYHRNSRMKRINTELTSIPGIGEKKSKLLLKAYGSVERIRSLPLEALETTAGMTKPAALAVYEHFHKE</sequence>
<reference evidence="11" key="2">
    <citation type="submission" date="2021-04" db="EMBL/GenBank/DDBJ databases">
        <authorList>
            <person name="Gilroy R."/>
        </authorList>
    </citation>
    <scope>NUCLEOTIDE SEQUENCE</scope>
    <source>
        <strain evidence="11">12435</strain>
    </source>
</reference>
<dbReference type="InterPro" id="IPR000305">
    <property type="entry name" value="GIY-YIG_endonuc"/>
</dbReference>
<comment type="caution">
    <text evidence="11">The sequence shown here is derived from an EMBL/GenBank/DDBJ whole genome shotgun (WGS) entry which is preliminary data.</text>
</comment>
<dbReference type="GO" id="GO:0009432">
    <property type="term" value="P:SOS response"/>
    <property type="evidence" value="ECO:0007669"/>
    <property type="project" value="UniProtKB-UniRule"/>
</dbReference>
<dbReference type="PANTHER" id="PTHR30562">
    <property type="entry name" value="UVRC/OXIDOREDUCTASE"/>
    <property type="match status" value="1"/>
</dbReference>
<dbReference type="InterPro" id="IPR004791">
    <property type="entry name" value="UvrC"/>
</dbReference>
<evidence type="ECO:0000313" key="12">
    <source>
        <dbReference type="Proteomes" id="UP000823990"/>
    </source>
</evidence>
<reference evidence="11" key="1">
    <citation type="journal article" date="2021" name="PeerJ">
        <title>Extensive microbial diversity within the chicken gut microbiome revealed by metagenomics and culture.</title>
        <authorList>
            <person name="Gilroy R."/>
            <person name="Ravi A."/>
            <person name="Getino M."/>
            <person name="Pursley I."/>
            <person name="Horton D.L."/>
            <person name="Alikhan N.F."/>
            <person name="Baker D."/>
            <person name="Gharbi K."/>
            <person name="Hall N."/>
            <person name="Watson M."/>
            <person name="Adriaenssens E.M."/>
            <person name="Foster-Nyarko E."/>
            <person name="Jarju S."/>
            <person name="Secka A."/>
            <person name="Antonio M."/>
            <person name="Oren A."/>
            <person name="Chaudhuri R.R."/>
            <person name="La Ragione R."/>
            <person name="Hildebrand F."/>
            <person name="Pallen M.J."/>
        </authorList>
    </citation>
    <scope>NUCLEOTIDE SEQUENCE</scope>
    <source>
        <strain evidence="11">12435</strain>
    </source>
</reference>
<dbReference type="GO" id="GO:0005737">
    <property type="term" value="C:cytoplasm"/>
    <property type="evidence" value="ECO:0007669"/>
    <property type="project" value="UniProtKB-SubCell"/>
</dbReference>
<dbReference type="EMBL" id="DXHS01000097">
    <property type="protein sequence ID" value="HIW02888.1"/>
    <property type="molecule type" value="Genomic_DNA"/>
</dbReference>
<evidence type="ECO:0000313" key="11">
    <source>
        <dbReference type="EMBL" id="HIW02888.1"/>
    </source>
</evidence>
<keyword evidence="2 7" id="KW-0227">DNA damage</keyword>
<organism evidence="11 12">
    <name type="scientific">Candidatus Protoclostridium stercorigallinarum</name>
    <dbReference type="NCBI Taxonomy" id="2838741"/>
    <lineage>
        <taxon>Bacteria</taxon>
        <taxon>Bacillati</taxon>
        <taxon>Bacillota</taxon>
        <taxon>Clostridia</taxon>
        <taxon>Candidatus Protoclostridium</taxon>
    </lineage>
</organism>
<comment type="subcellular location">
    <subcellularLocation>
        <location evidence="7">Cytoplasm</location>
    </subcellularLocation>
</comment>
<dbReference type="GO" id="GO:0009380">
    <property type="term" value="C:excinuclease repair complex"/>
    <property type="evidence" value="ECO:0007669"/>
    <property type="project" value="InterPro"/>
</dbReference>
<dbReference type="SUPFAM" id="SSF82771">
    <property type="entry name" value="GIY-YIG endonuclease"/>
    <property type="match status" value="1"/>
</dbReference>
<dbReference type="Gene3D" id="1.10.150.20">
    <property type="entry name" value="5' to 3' exonuclease, C-terminal subdomain"/>
    <property type="match status" value="1"/>
</dbReference>
<dbReference type="GO" id="GO:0009381">
    <property type="term" value="F:excinuclease ABC activity"/>
    <property type="evidence" value="ECO:0007669"/>
    <property type="project" value="UniProtKB-UniRule"/>
</dbReference>
<dbReference type="InterPro" id="IPR035901">
    <property type="entry name" value="GIY-YIG_endonuc_sf"/>
</dbReference>
<dbReference type="CDD" id="cd10434">
    <property type="entry name" value="GIY-YIG_UvrC_Cho"/>
    <property type="match status" value="1"/>
</dbReference>
<dbReference type="Pfam" id="PF02151">
    <property type="entry name" value="UVR"/>
    <property type="match status" value="1"/>
</dbReference>
<evidence type="ECO:0000256" key="4">
    <source>
        <dbReference type="ARBA" id="ARBA00022881"/>
    </source>
</evidence>
<dbReference type="NCBIfam" id="NF001824">
    <property type="entry name" value="PRK00558.1-5"/>
    <property type="match status" value="1"/>
</dbReference>
<proteinExistence type="inferred from homology"/>
<dbReference type="HAMAP" id="MF_00203">
    <property type="entry name" value="UvrC"/>
    <property type="match status" value="1"/>
</dbReference>
<accession>A0A9D1Q0Y9</accession>
<dbReference type="InterPro" id="IPR047296">
    <property type="entry name" value="GIY-YIG_UvrC_Cho"/>
</dbReference>
<dbReference type="Gene3D" id="3.30.420.340">
    <property type="entry name" value="UvrC, RNAse H endonuclease domain"/>
    <property type="match status" value="1"/>
</dbReference>
<dbReference type="Pfam" id="PF01541">
    <property type="entry name" value="GIY-YIG"/>
    <property type="match status" value="1"/>
</dbReference>
<evidence type="ECO:0000256" key="2">
    <source>
        <dbReference type="ARBA" id="ARBA00022763"/>
    </source>
</evidence>
<dbReference type="PROSITE" id="PS50164">
    <property type="entry name" value="GIY_YIG"/>
    <property type="match status" value="1"/>
</dbReference>
<dbReference type="SUPFAM" id="SSF46600">
    <property type="entry name" value="C-terminal UvrC-binding domain of UvrB"/>
    <property type="match status" value="1"/>
</dbReference>
<evidence type="ECO:0000256" key="6">
    <source>
        <dbReference type="ARBA" id="ARBA00023236"/>
    </source>
</evidence>
<dbReference type="Gene3D" id="3.40.1440.10">
    <property type="entry name" value="GIY-YIG endonuclease"/>
    <property type="match status" value="1"/>
</dbReference>
<comment type="function">
    <text evidence="7">The UvrABC repair system catalyzes the recognition and processing of DNA lesions. UvrC both incises the 5' and 3' sides of the lesion. The N-terminal half is responsible for the 3' incision and the C-terminal half is responsible for the 5' incision.</text>
</comment>
<keyword evidence="1 7" id="KW-0963">Cytoplasm</keyword>
<dbReference type="InterPro" id="IPR001943">
    <property type="entry name" value="UVR_dom"/>
</dbReference>
<dbReference type="Pfam" id="PF08459">
    <property type="entry name" value="UvrC_RNaseH_dom"/>
    <property type="match status" value="1"/>
</dbReference>
<keyword evidence="5 7" id="KW-0234">DNA repair</keyword>
<evidence type="ECO:0000259" key="10">
    <source>
        <dbReference type="PROSITE" id="PS50165"/>
    </source>
</evidence>
<dbReference type="FunFam" id="3.40.1440.10:FF:000001">
    <property type="entry name" value="UvrABC system protein C"/>
    <property type="match status" value="1"/>
</dbReference>
<evidence type="ECO:0000259" key="8">
    <source>
        <dbReference type="PROSITE" id="PS50151"/>
    </source>
</evidence>
<dbReference type="InterPro" id="IPR010994">
    <property type="entry name" value="RuvA_2-like"/>
</dbReference>
<dbReference type="SMART" id="SM00465">
    <property type="entry name" value="GIYc"/>
    <property type="match status" value="1"/>
</dbReference>
<evidence type="ECO:0000256" key="3">
    <source>
        <dbReference type="ARBA" id="ARBA00022769"/>
    </source>
</evidence>
<dbReference type="InterPro" id="IPR038476">
    <property type="entry name" value="UvrC_RNase_H_dom_sf"/>
</dbReference>
<dbReference type="InterPro" id="IPR001162">
    <property type="entry name" value="UvrC_RNase_H_dom"/>
</dbReference>
<protein>
    <recommendedName>
        <fullName evidence="7">UvrABC system protein C</fullName>
        <shortName evidence="7">Protein UvrC</shortName>
    </recommendedName>
    <alternativeName>
        <fullName evidence="7">Excinuclease ABC subunit C</fullName>
    </alternativeName>
</protein>
<keyword evidence="4 7" id="KW-0267">Excision nuclease</keyword>
<gene>
    <name evidence="7 11" type="primary">uvrC</name>
    <name evidence="11" type="ORF">H9892_06070</name>
</gene>
<evidence type="ECO:0000256" key="7">
    <source>
        <dbReference type="HAMAP-Rule" id="MF_00203"/>
    </source>
</evidence>
<feature type="domain" description="GIY-YIG" evidence="9">
    <location>
        <begin position="16"/>
        <end position="94"/>
    </location>
</feature>
<dbReference type="SUPFAM" id="SSF47781">
    <property type="entry name" value="RuvA domain 2-like"/>
    <property type="match status" value="1"/>
</dbReference>
<dbReference type="PANTHER" id="PTHR30562:SF1">
    <property type="entry name" value="UVRABC SYSTEM PROTEIN C"/>
    <property type="match status" value="1"/>
</dbReference>
<dbReference type="Pfam" id="PF14520">
    <property type="entry name" value="HHH_5"/>
    <property type="match status" value="1"/>
</dbReference>
<dbReference type="Proteomes" id="UP000823990">
    <property type="component" value="Unassembled WGS sequence"/>
</dbReference>
<dbReference type="PROSITE" id="PS50151">
    <property type="entry name" value="UVR"/>
    <property type="match status" value="1"/>
</dbReference>
<dbReference type="AlphaFoldDB" id="A0A9D1Q0Y9"/>
<name>A0A9D1Q0Y9_9FIRM</name>
<keyword evidence="6 7" id="KW-0742">SOS response</keyword>
<evidence type="ECO:0000256" key="1">
    <source>
        <dbReference type="ARBA" id="ARBA00022490"/>
    </source>
</evidence>
<comment type="subunit">
    <text evidence="7">Interacts with UvrB in an incision complex.</text>
</comment>
<dbReference type="PROSITE" id="PS50165">
    <property type="entry name" value="UVRC"/>
    <property type="match status" value="1"/>
</dbReference>
<keyword evidence="3 7" id="KW-0228">DNA excision</keyword>
<dbReference type="GO" id="GO:0003677">
    <property type="term" value="F:DNA binding"/>
    <property type="evidence" value="ECO:0007669"/>
    <property type="project" value="UniProtKB-UniRule"/>
</dbReference>
<dbReference type="InterPro" id="IPR050066">
    <property type="entry name" value="UvrABC_protein_C"/>
</dbReference>
<feature type="domain" description="UvrC family homology region profile" evidence="10">
    <location>
        <begin position="253"/>
        <end position="479"/>
    </location>
</feature>
<comment type="similarity">
    <text evidence="7">Belongs to the UvrC family.</text>
</comment>
<dbReference type="Pfam" id="PF22920">
    <property type="entry name" value="UvrC_RNaseH"/>
    <property type="match status" value="1"/>
</dbReference>
<evidence type="ECO:0000256" key="5">
    <source>
        <dbReference type="ARBA" id="ARBA00023204"/>
    </source>
</evidence>
<dbReference type="NCBIfam" id="TIGR00194">
    <property type="entry name" value="uvrC"/>
    <property type="match status" value="1"/>
</dbReference>
<feature type="domain" description="UVR" evidence="8">
    <location>
        <begin position="203"/>
        <end position="238"/>
    </location>
</feature>
<dbReference type="GO" id="GO:0006289">
    <property type="term" value="P:nucleotide-excision repair"/>
    <property type="evidence" value="ECO:0007669"/>
    <property type="project" value="UniProtKB-UniRule"/>
</dbReference>
<dbReference type="InterPro" id="IPR036876">
    <property type="entry name" value="UVR_dom_sf"/>
</dbReference>